<gene>
    <name evidence="1" type="ORF">GTP45_09325</name>
</gene>
<dbReference type="RefSeq" id="WP_161013604.1">
    <property type="nucleotide sequence ID" value="NZ_WWCK01000003.1"/>
</dbReference>
<organism evidence="1 2">
    <name type="scientific">Duganella rivi</name>
    <dbReference type="NCBI Taxonomy" id="2666083"/>
    <lineage>
        <taxon>Bacteria</taxon>
        <taxon>Pseudomonadati</taxon>
        <taxon>Pseudomonadota</taxon>
        <taxon>Betaproteobacteria</taxon>
        <taxon>Burkholderiales</taxon>
        <taxon>Oxalobacteraceae</taxon>
        <taxon>Telluria group</taxon>
        <taxon>Duganella</taxon>
    </lineage>
</organism>
<protein>
    <submittedName>
        <fullName evidence="1">DUF2750 domain-containing protein</fullName>
    </submittedName>
</protein>
<dbReference type="Proteomes" id="UP000450012">
    <property type="component" value="Unassembled WGS sequence"/>
</dbReference>
<dbReference type="Pfam" id="PF11042">
    <property type="entry name" value="DUF2750"/>
    <property type="match status" value="1"/>
</dbReference>
<keyword evidence="2" id="KW-1185">Reference proteome</keyword>
<sequence>MQKDVHLSPEKYAALISADGPKRFKHLISQAADREVLWGLRDESGWVSLGDDSGAPGFPIWPHPDYARDCATGSWAGCSPAEIEVHEFVDDWLPDMSEQGVSIAAFPTPSMNGVWISPDELKLILEEELAKYE</sequence>
<dbReference type="AlphaFoldDB" id="A0A7X4KBJ5"/>
<comment type="caution">
    <text evidence="1">The sequence shown here is derived from an EMBL/GenBank/DDBJ whole genome shotgun (WGS) entry which is preliminary data.</text>
</comment>
<dbReference type="EMBL" id="WWCK01000003">
    <property type="protein sequence ID" value="MYM67027.1"/>
    <property type="molecule type" value="Genomic_DNA"/>
</dbReference>
<proteinExistence type="predicted"/>
<evidence type="ECO:0000313" key="1">
    <source>
        <dbReference type="EMBL" id="MYM67027.1"/>
    </source>
</evidence>
<reference evidence="1 2" key="1">
    <citation type="submission" date="2019-12" db="EMBL/GenBank/DDBJ databases">
        <title>Novel species isolated from a subtropical stream in China.</title>
        <authorList>
            <person name="Lu H."/>
        </authorList>
    </citation>
    <scope>NUCLEOTIDE SEQUENCE [LARGE SCALE GENOMIC DNA]</scope>
    <source>
        <strain evidence="1 2">FT55W</strain>
    </source>
</reference>
<name>A0A7X4KBJ5_9BURK</name>
<accession>A0A7X4KBJ5</accession>
<evidence type="ECO:0000313" key="2">
    <source>
        <dbReference type="Proteomes" id="UP000450012"/>
    </source>
</evidence>
<dbReference type="InterPro" id="IPR021284">
    <property type="entry name" value="DUF2750"/>
</dbReference>